<dbReference type="Gene3D" id="3.40.50.2300">
    <property type="match status" value="1"/>
</dbReference>
<feature type="domain" description="PTS EIIB type-2" evidence="7">
    <location>
        <begin position="401"/>
        <end position="492"/>
    </location>
</feature>
<gene>
    <name evidence="9" type="ORF">bsdE14_08110</name>
</gene>
<dbReference type="RefSeq" id="WP_264848696.1">
    <property type="nucleotide sequence ID" value="NZ_BRXR01000001.1"/>
</dbReference>
<evidence type="ECO:0000256" key="1">
    <source>
        <dbReference type="ARBA" id="ARBA00022679"/>
    </source>
</evidence>
<dbReference type="EMBL" id="BRXR01000001">
    <property type="protein sequence ID" value="GLC29401.1"/>
    <property type="molecule type" value="Genomic_DNA"/>
</dbReference>
<dbReference type="SUPFAM" id="SSF52794">
    <property type="entry name" value="PTS system IIB component-like"/>
    <property type="match status" value="1"/>
</dbReference>
<protein>
    <submittedName>
        <fullName evidence="9">Transcriptional antiterminator</fullName>
    </submittedName>
</protein>
<evidence type="ECO:0000256" key="4">
    <source>
        <dbReference type="ARBA" id="ARBA00023159"/>
    </source>
</evidence>
<evidence type="ECO:0000313" key="9">
    <source>
        <dbReference type="EMBL" id="GLC29401.1"/>
    </source>
</evidence>
<dbReference type="SUPFAM" id="SSF55804">
    <property type="entry name" value="Phoshotransferase/anion transport protein"/>
    <property type="match status" value="1"/>
</dbReference>
<evidence type="ECO:0000259" key="8">
    <source>
        <dbReference type="PROSITE" id="PS51372"/>
    </source>
</evidence>
<dbReference type="Pfam" id="PF00874">
    <property type="entry name" value="PRD"/>
    <property type="match status" value="1"/>
</dbReference>
<dbReference type="Pfam" id="PF00359">
    <property type="entry name" value="PTS_EIIA_2"/>
    <property type="match status" value="1"/>
</dbReference>
<dbReference type="InterPro" id="IPR050661">
    <property type="entry name" value="BglG_antiterminators"/>
</dbReference>
<dbReference type="Gene3D" id="1.10.1790.10">
    <property type="entry name" value="PRD domain"/>
    <property type="match status" value="1"/>
</dbReference>
<proteinExistence type="predicted"/>
<dbReference type="SUPFAM" id="SSF63520">
    <property type="entry name" value="PTS-regulatory domain, PRD"/>
    <property type="match status" value="1"/>
</dbReference>
<dbReference type="InterPro" id="IPR016152">
    <property type="entry name" value="PTrfase/Anion_transptr"/>
</dbReference>
<name>A0ABQ5N2I1_9CLOT</name>
<dbReference type="InterPro" id="IPR007737">
    <property type="entry name" value="Mga_HTH"/>
</dbReference>
<dbReference type="PROSITE" id="PS51099">
    <property type="entry name" value="PTS_EIIB_TYPE_2"/>
    <property type="match status" value="1"/>
</dbReference>
<dbReference type="Pfam" id="PF08279">
    <property type="entry name" value="HTH_11"/>
    <property type="match status" value="1"/>
</dbReference>
<evidence type="ECO:0000313" key="10">
    <source>
        <dbReference type="Proteomes" id="UP001208567"/>
    </source>
</evidence>
<dbReference type="PANTHER" id="PTHR30185:SF13">
    <property type="entry name" value="LICABCH OPERON REGULATOR-RELATED"/>
    <property type="match status" value="1"/>
</dbReference>
<evidence type="ECO:0000256" key="2">
    <source>
        <dbReference type="ARBA" id="ARBA00022737"/>
    </source>
</evidence>
<dbReference type="Gene3D" id="1.10.10.10">
    <property type="entry name" value="Winged helix-like DNA-binding domain superfamily/Winged helix DNA-binding domain"/>
    <property type="match status" value="1"/>
</dbReference>
<comment type="caution">
    <text evidence="9">The sequence shown here is derived from an EMBL/GenBank/DDBJ whole genome shotgun (WGS) entry which is preliminary data.</text>
</comment>
<feature type="domain" description="PTS EIIA type-2" evidence="6">
    <location>
        <begin position="495"/>
        <end position="633"/>
    </location>
</feature>
<keyword evidence="10" id="KW-1185">Reference proteome</keyword>
<organism evidence="9 10">
    <name type="scientific">Clostridium omnivorum</name>
    <dbReference type="NCBI Taxonomy" id="1604902"/>
    <lineage>
        <taxon>Bacteria</taxon>
        <taxon>Bacillati</taxon>
        <taxon>Bacillota</taxon>
        <taxon>Clostridia</taxon>
        <taxon>Eubacteriales</taxon>
        <taxon>Clostridiaceae</taxon>
        <taxon>Clostridium</taxon>
    </lineage>
</organism>
<evidence type="ECO:0000256" key="3">
    <source>
        <dbReference type="ARBA" id="ARBA00023015"/>
    </source>
</evidence>
<dbReference type="InterPro" id="IPR036634">
    <property type="entry name" value="PRD_sf"/>
</dbReference>
<feature type="domain" description="PRD" evidence="8">
    <location>
        <begin position="291"/>
        <end position="398"/>
    </location>
</feature>
<keyword evidence="5" id="KW-0804">Transcription</keyword>
<evidence type="ECO:0000256" key="5">
    <source>
        <dbReference type="ARBA" id="ARBA00023163"/>
    </source>
</evidence>
<keyword evidence="3" id="KW-0805">Transcription regulation</keyword>
<dbReference type="Proteomes" id="UP001208567">
    <property type="component" value="Unassembled WGS sequence"/>
</dbReference>
<dbReference type="InterPro" id="IPR036095">
    <property type="entry name" value="PTS_EIIB-like_sf"/>
</dbReference>
<dbReference type="InterPro" id="IPR011608">
    <property type="entry name" value="PRD"/>
</dbReference>
<keyword evidence="4" id="KW-0010">Activator</keyword>
<dbReference type="Gene3D" id="3.40.930.10">
    <property type="entry name" value="Mannitol-specific EII, Chain A"/>
    <property type="match status" value="1"/>
</dbReference>
<dbReference type="InterPro" id="IPR036388">
    <property type="entry name" value="WH-like_DNA-bd_sf"/>
</dbReference>
<dbReference type="InterPro" id="IPR013011">
    <property type="entry name" value="PTS_EIIB_2"/>
</dbReference>
<dbReference type="PANTHER" id="PTHR30185">
    <property type="entry name" value="CRYPTIC BETA-GLUCOSIDE BGL OPERON ANTITERMINATOR"/>
    <property type="match status" value="1"/>
</dbReference>
<dbReference type="PROSITE" id="PS51094">
    <property type="entry name" value="PTS_EIIA_TYPE_2"/>
    <property type="match status" value="1"/>
</dbReference>
<dbReference type="Pfam" id="PF05043">
    <property type="entry name" value="Mga"/>
    <property type="match status" value="1"/>
</dbReference>
<reference evidence="9 10" key="1">
    <citation type="journal article" date="2024" name="Int. J. Syst. Evol. Microbiol.">
        <title>Clostridium omnivorum sp. nov., isolated from anoxic soil under the treatment of reductive soil disinfestation.</title>
        <authorList>
            <person name="Ueki A."/>
            <person name="Tonouchi A."/>
            <person name="Kaku N."/>
            <person name="Honma S."/>
            <person name="Ueki K."/>
        </authorList>
    </citation>
    <scope>NUCLEOTIDE SEQUENCE [LARGE SCALE GENOMIC DNA]</scope>
    <source>
        <strain evidence="9 10">E14</strain>
    </source>
</reference>
<evidence type="ECO:0000259" key="6">
    <source>
        <dbReference type="PROSITE" id="PS51094"/>
    </source>
</evidence>
<dbReference type="CDD" id="cd05568">
    <property type="entry name" value="PTS_IIB_bgl_like"/>
    <property type="match status" value="1"/>
</dbReference>
<dbReference type="InterPro" id="IPR002178">
    <property type="entry name" value="PTS_EIIA_type-2_dom"/>
</dbReference>
<dbReference type="InterPro" id="IPR013196">
    <property type="entry name" value="HTH_11"/>
</dbReference>
<dbReference type="PROSITE" id="PS51372">
    <property type="entry name" value="PRD_2"/>
    <property type="match status" value="1"/>
</dbReference>
<keyword evidence="1" id="KW-0808">Transferase</keyword>
<keyword evidence="2" id="KW-0677">Repeat</keyword>
<sequence length="633" mass="73047">MISKKHSMIVKYLIEKNEYVTAVELGQLIEVSVRTVKRYIKDLNYYLNKSGVEISSVKGIGYKLQGSAKEIKKISEEVSKFLEGLQMDDSLEGRITKAICVFLNYEYVNAEELSDRLNLSIPSTNKLITNVKDILKNYDLKIISKPHYGSKITGDEIKIRSLMLNYAIKIHENSLTEVRIENILDEEILDIEKIISEALKKNDVIVSDKDFNELLTRVIVSASRIRNKRVISNSAIKDSFKLENYELIQEIMEKVADNLKLVIDEREIQYVSSSCGIVAYNYNTRKTLIKDTNDEVNKFADETLQELSIITGIDFRKDIDFINAFIMHIKIYINRFRAGVKAKNPLLSQIKTKFPMETNLATIVAKKLEEEFNVTLDEDEIGFIAMHFGAAFERSKDKGGKKVCIICHYGIGTSRLLAEKLKRRISDINIIGTYPVRYLDMALEQDIDFIVSTVKLDKRNFKIPVLYIENVFSDEIINELNQIFNEKDERKKILRDTFNREAFFKISAENREEAIENLGRAMKSKGFIDDEVIAKVFERENMSSTDIGHLVAIPHTILDGEYKSIIGVGVLEKPIIWHKQEVQLIFMVCFNRKESYNFPVFKYLYNFIEDEGDVRSALKLFSFDKLMEILDAK</sequence>
<evidence type="ECO:0000259" key="7">
    <source>
        <dbReference type="PROSITE" id="PS51099"/>
    </source>
</evidence>
<accession>A0ABQ5N2I1</accession>